<dbReference type="GO" id="GO:0005737">
    <property type="term" value="C:cytoplasm"/>
    <property type="evidence" value="ECO:0007669"/>
    <property type="project" value="UniProtKB-SubCell"/>
</dbReference>
<keyword evidence="6" id="KW-0131">Cell cycle</keyword>
<proteinExistence type="inferred from homology"/>
<evidence type="ECO:0000256" key="4">
    <source>
        <dbReference type="ARBA" id="ARBA00022618"/>
    </source>
</evidence>
<dbReference type="Proteomes" id="UP000824073">
    <property type="component" value="Unassembled WGS sequence"/>
</dbReference>
<protein>
    <submittedName>
        <fullName evidence="9">DivIVA domain-containing protein</fullName>
    </submittedName>
</protein>
<keyword evidence="5 7" id="KW-0175">Coiled coil</keyword>
<name>A0A9D1LLV9_9CLOT</name>
<evidence type="ECO:0000256" key="3">
    <source>
        <dbReference type="ARBA" id="ARBA00022490"/>
    </source>
</evidence>
<dbReference type="PANTHER" id="PTHR35794">
    <property type="entry name" value="CELL DIVISION PROTEIN DIVIVA"/>
    <property type="match status" value="1"/>
</dbReference>
<evidence type="ECO:0000256" key="6">
    <source>
        <dbReference type="ARBA" id="ARBA00023306"/>
    </source>
</evidence>
<comment type="similarity">
    <text evidence="2">Belongs to the DivIVA family.</text>
</comment>
<dbReference type="EMBL" id="DVMR01000061">
    <property type="protein sequence ID" value="HIU44252.1"/>
    <property type="molecule type" value="Genomic_DNA"/>
</dbReference>
<dbReference type="Gene3D" id="6.10.250.660">
    <property type="match status" value="1"/>
</dbReference>
<dbReference type="InterPro" id="IPR019933">
    <property type="entry name" value="DivIVA_domain"/>
</dbReference>
<keyword evidence="4" id="KW-0132">Cell division</keyword>
<evidence type="ECO:0000256" key="5">
    <source>
        <dbReference type="ARBA" id="ARBA00023054"/>
    </source>
</evidence>
<evidence type="ECO:0000256" key="8">
    <source>
        <dbReference type="SAM" id="MobiDB-lite"/>
    </source>
</evidence>
<gene>
    <name evidence="9" type="ORF">IAB67_08165</name>
</gene>
<feature type="coiled-coil region" evidence="7">
    <location>
        <begin position="104"/>
        <end position="131"/>
    </location>
</feature>
<dbReference type="AlphaFoldDB" id="A0A9D1LLV9"/>
<evidence type="ECO:0000256" key="2">
    <source>
        <dbReference type="ARBA" id="ARBA00009008"/>
    </source>
</evidence>
<feature type="compositionally biased region" description="Basic and acidic residues" evidence="8">
    <location>
        <begin position="214"/>
        <end position="225"/>
    </location>
</feature>
<reference evidence="9" key="2">
    <citation type="journal article" date="2021" name="PeerJ">
        <title>Extensive microbial diversity within the chicken gut microbiome revealed by metagenomics and culture.</title>
        <authorList>
            <person name="Gilroy R."/>
            <person name="Ravi A."/>
            <person name="Getino M."/>
            <person name="Pursley I."/>
            <person name="Horton D.L."/>
            <person name="Alikhan N.F."/>
            <person name="Baker D."/>
            <person name="Gharbi K."/>
            <person name="Hall N."/>
            <person name="Watson M."/>
            <person name="Adriaenssens E.M."/>
            <person name="Foster-Nyarko E."/>
            <person name="Jarju S."/>
            <person name="Secka A."/>
            <person name="Antonio M."/>
            <person name="Oren A."/>
            <person name="Chaudhuri R.R."/>
            <person name="La Ragione R."/>
            <person name="Hildebrand F."/>
            <person name="Pallen M.J."/>
        </authorList>
    </citation>
    <scope>NUCLEOTIDE SEQUENCE</scope>
    <source>
        <strain evidence="9">CHK191-8634</strain>
    </source>
</reference>
<reference evidence="9" key="1">
    <citation type="submission" date="2020-10" db="EMBL/GenBank/DDBJ databases">
        <authorList>
            <person name="Gilroy R."/>
        </authorList>
    </citation>
    <scope>NUCLEOTIDE SEQUENCE</scope>
    <source>
        <strain evidence="9">CHK191-8634</strain>
    </source>
</reference>
<accession>A0A9D1LLV9</accession>
<evidence type="ECO:0000256" key="1">
    <source>
        <dbReference type="ARBA" id="ARBA00004496"/>
    </source>
</evidence>
<dbReference type="PANTHER" id="PTHR35794:SF2">
    <property type="entry name" value="CELL DIVISION PROTEIN DIVIVA"/>
    <property type="match status" value="1"/>
</dbReference>
<dbReference type="NCBIfam" id="TIGR03544">
    <property type="entry name" value="DivI1A_domain"/>
    <property type="match status" value="1"/>
</dbReference>
<organism evidence="9 10">
    <name type="scientific">Candidatus Ventrousia excrementavium</name>
    <dbReference type="NCBI Taxonomy" id="2840961"/>
    <lineage>
        <taxon>Bacteria</taxon>
        <taxon>Bacillati</taxon>
        <taxon>Bacillota</taxon>
        <taxon>Clostridia</taxon>
        <taxon>Eubacteriales</taxon>
        <taxon>Clostridiaceae</taxon>
        <taxon>Clostridiaceae incertae sedis</taxon>
        <taxon>Candidatus Ventrousia</taxon>
    </lineage>
</organism>
<evidence type="ECO:0000256" key="7">
    <source>
        <dbReference type="SAM" id="Coils"/>
    </source>
</evidence>
<keyword evidence="3" id="KW-0963">Cytoplasm</keyword>
<feature type="region of interest" description="Disordered" evidence="8">
    <location>
        <begin position="179"/>
        <end position="269"/>
    </location>
</feature>
<dbReference type="Pfam" id="PF05103">
    <property type="entry name" value="DivIVA"/>
    <property type="match status" value="1"/>
</dbReference>
<comment type="caution">
    <text evidence="9">The sequence shown here is derived from an EMBL/GenBank/DDBJ whole genome shotgun (WGS) entry which is preliminary data.</text>
</comment>
<evidence type="ECO:0000313" key="10">
    <source>
        <dbReference type="Proteomes" id="UP000824073"/>
    </source>
</evidence>
<comment type="subcellular location">
    <subcellularLocation>
        <location evidence="1">Cytoplasm</location>
    </subcellularLocation>
</comment>
<dbReference type="GO" id="GO:0051301">
    <property type="term" value="P:cell division"/>
    <property type="evidence" value="ECO:0007669"/>
    <property type="project" value="UniProtKB-KW"/>
</dbReference>
<evidence type="ECO:0000313" key="9">
    <source>
        <dbReference type="EMBL" id="HIU44252.1"/>
    </source>
</evidence>
<sequence>MLTPQEIQDKKFEKARFGGYDMTQIDDFLDLVLADYTALYKENATLKGKMRVLVDKIEEYRAVDEQMRKALYTAQVSAREIVAKAQSEADAILKNANATAQSQIGDLRGQVELEEKRLAAAKEACSDYARRISAMLSKNIEVIEQLIEAPAEKLTPQPPVQERPAVDTAAYADSIHRAAEQKVAAAQEPATARYVQPQPAEPSMTPPDGSPTPREPEHVVRHDDMETQYYSFDIGDESADEPHKRRGKKSREEESDTAKIFGDSIFTPKPRMDFNLNNLEFGPNYHQDTDKE</sequence>
<dbReference type="InterPro" id="IPR007793">
    <property type="entry name" value="DivIVA_fam"/>
</dbReference>